<dbReference type="PROSITE" id="PS50088">
    <property type="entry name" value="ANK_REPEAT"/>
    <property type="match status" value="6"/>
</dbReference>
<gene>
    <name evidence="5" type="ORF">LFA_0665</name>
</gene>
<reference evidence="6" key="1">
    <citation type="submission" date="2014-09" db="EMBL/GenBank/DDBJ databases">
        <authorList>
            <person name="Gomez-Valero L."/>
        </authorList>
    </citation>
    <scope>NUCLEOTIDE SEQUENCE [LARGE SCALE GENOMIC DNA]</scope>
    <source>
        <strain evidence="6">ATCC700992</strain>
    </source>
</reference>
<name>A0A098G0S6_9GAMM</name>
<evidence type="ECO:0000256" key="2">
    <source>
        <dbReference type="ARBA" id="ARBA00023043"/>
    </source>
</evidence>
<feature type="repeat" description="ANK" evidence="3">
    <location>
        <begin position="638"/>
        <end position="670"/>
    </location>
</feature>
<dbReference type="GO" id="GO:0085020">
    <property type="term" value="P:protein K6-linked ubiquitination"/>
    <property type="evidence" value="ECO:0007669"/>
    <property type="project" value="TreeGrafter"/>
</dbReference>
<dbReference type="EMBL" id="LN614827">
    <property type="protein sequence ID" value="CEG56117.1"/>
    <property type="molecule type" value="Genomic_DNA"/>
</dbReference>
<dbReference type="InterPro" id="IPR036770">
    <property type="entry name" value="Ankyrin_rpt-contain_sf"/>
</dbReference>
<dbReference type="STRING" id="1212491.LFA_0665"/>
<organism evidence="5 6">
    <name type="scientific">Legionella fallonii LLAP-10</name>
    <dbReference type="NCBI Taxonomy" id="1212491"/>
    <lineage>
        <taxon>Bacteria</taxon>
        <taxon>Pseudomonadati</taxon>
        <taxon>Pseudomonadota</taxon>
        <taxon>Gammaproteobacteria</taxon>
        <taxon>Legionellales</taxon>
        <taxon>Legionellaceae</taxon>
        <taxon>Legionella</taxon>
    </lineage>
</organism>
<dbReference type="Pfam" id="PF12796">
    <property type="entry name" value="Ank_2"/>
    <property type="match status" value="3"/>
</dbReference>
<evidence type="ECO:0000256" key="4">
    <source>
        <dbReference type="SAM" id="Phobius"/>
    </source>
</evidence>
<dbReference type="RefSeq" id="WP_045094852.1">
    <property type="nucleotide sequence ID" value="NZ_LN614827.1"/>
</dbReference>
<dbReference type="HOGENOM" id="CLU_318030_0_0_6"/>
<dbReference type="GO" id="GO:0004842">
    <property type="term" value="F:ubiquitin-protein transferase activity"/>
    <property type="evidence" value="ECO:0007669"/>
    <property type="project" value="TreeGrafter"/>
</dbReference>
<keyword evidence="1" id="KW-0677">Repeat</keyword>
<keyword evidence="4" id="KW-0472">Membrane</keyword>
<evidence type="ECO:0000256" key="1">
    <source>
        <dbReference type="ARBA" id="ARBA00022737"/>
    </source>
</evidence>
<keyword evidence="4" id="KW-1133">Transmembrane helix</keyword>
<feature type="repeat" description="ANK" evidence="3">
    <location>
        <begin position="416"/>
        <end position="448"/>
    </location>
</feature>
<feature type="repeat" description="ANK" evidence="3">
    <location>
        <begin position="482"/>
        <end position="514"/>
    </location>
</feature>
<sequence length="927" mass="103928">MSFSTAMGHAFINKVKVLQRSLNELKTSNDTEALVKFENQLTLDEIETCFVTSSSEALSANLSIVLAKRWERIRGSIASYTEQPFNPINQLCLELAQSISPLPQQKDDYDHLAKGEGPYFVIMPSLRAHQTVYGENIHQLQLNQFVLSDNEELFIPIVGCLRRVVESDLGEVLHIASEHYVFPKLTPTELGRVVGSSLKVEEYYNAIQEFNKKRFHDLGFGSHLTKLVNALRAGGAHARGEELNAAAIANEGIAEFAQYWDTFSEEKKAWYCQQYRGLKDILGNLMRPTDAEYQNVQFCIELIADDIDPIIDQMEAANYELIGLKERITVLQKGVIDELDNVKDPLKHPITNVKQPKVLSQIFALAKERQEELFQHRADKSVLMYALDHEPHALPEYLDLLDAEAREQIAKARLRSGDTPVITAAKEGANEAIAPLLTLGVDIEAEDVSSNRALHWAANNGHVNVVQLLLQKGAQLDAPGRINNTALHYAITQGNAAVVNVLLECDANIMLRNSFYENVLGLAIKHHPELVPKILLKAITLIPSQQEMLLQTLQESEFTHYPYPNVLFYAARKYPQSFEALVAKAKEHNDCEIINNILRTVDFDNSTALLCAARVGSIEAARTLLEWGASLNGEMDREKNTALHYAARMGHGLLAGFLLENKANVNALDYRNNTALHIAARNGHAQIVDSLLSLDADITLKNMYGENALDLAVQGRHQRVIDKLLLKAVLLSPEEQKSLLSRINNGVYDNVLIYAMCEHPTLLETLLEKTGKKEEYLVAQGKLKSFVDIDKHIDLFQSKLSQMRIKAQHNDNYPSAIQEVKSLINALTVAKAEFLFKEIPTEAEKKSQFKYTCLKAAREARPVLEQHRELKKIIAAFFIVILTLPVSLPLMALGVFSLKTQSEQSLNTFEKDIDSLPVEDPSIKNLR</sequence>
<feature type="transmembrane region" description="Helical" evidence="4">
    <location>
        <begin position="873"/>
        <end position="896"/>
    </location>
</feature>
<keyword evidence="6" id="KW-1185">Reference proteome</keyword>
<keyword evidence="2 3" id="KW-0040">ANK repeat</keyword>
<dbReference type="AlphaFoldDB" id="A0A098G0S6"/>
<dbReference type="Proteomes" id="UP000032430">
    <property type="component" value="Chromosome I"/>
</dbReference>
<dbReference type="OrthoDB" id="5649274at2"/>
<evidence type="ECO:0000313" key="5">
    <source>
        <dbReference type="EMBL" id="CEG56117.1"/>
    </source>
</evidence>
<evidence type="ECO:0000313" key="6">
    <source>
        <dbReference type="Proteomes" id="UP000032430"/>
    </source>
</evidence>
<proteinExistence type="predicted"/>
<dbReference type="InterPro" id="IPR002110">
    <property type="entry name" value="Ankyrin_rpt"/>
</dbReference>
<dbReference type="SMART" id="SM00248">
    <property type="entry name" value="ANK"/>
    <property type="match status" value="7"/>
</dbReference>
<feature type="repeat" description="ANK" evidence="3">
    <location>
        <begin position="449"/>
        <end position="481"/>
    </location>
</feature>
<dbReference type="PANTHER" id="PTHR24171">
    <property type="entry name" value="ANKYRIN REPEAT DOMAIN-CONTAINING PROTEIN 39-RELATED"/>
    <property type="match status" value="1"/>
</dbReference>
<protein>
    <submittedName>
        <fullName evidence="5">Uncharacterized protein</fullName>
    </submittedName>
</protein>
<accession>A0A098G0S6</accession>
<dbReference type="PROSITE" id="PS50297">
    <property type="entry name" value="ANK_REP_REGION"/>
    <property type="match status" value="6"/>
</dbReference>
<dbReference type="KEGG" id="lfa:LFA_0665"/>
<feature type="repeat" description="ANK" evidence="3">
    <location>
        <begin position="671"/>
        <end position="703"/>
    </location>
</feature>
<keyword evidence="4" id="KW-0812">Transmembrane</keyword>
<dbReference type="SUPFAM" id="SSF48403">
    <property type="entry name" value="Ankyrin repeat"/>
    <property type="match status" value="2"/>
</dbReference>
<feature type="repeat" description="ANK" evidence="3">
    <location>
        <begin position="604"/>
        <end position="636"/>
    </location>
</feature>
<evidence type="ECO:0000256" key="3">
    <source>
        <dbReference type="PROSITE-ProRule" id="PRU00023"/>
    </source>
</evidence>
<dbReference type="Gene3D" id="1.25.40.20">
    <property type="entry name" value="Ankyrin repeat-containing domain"/>
    <property type="match status" value="3"/>
</dbReference>